<dbReference type="RefSeq" id="WP_185137988.1">
    <property type="nucleotide sequence ID" value="NZ_BORM01000068.1"/>
</dbReference>
<comment type="caution">
    <text evidence="2">The sequence shown here is derived from an EMBL/GenBank/DDBJ whole genome shotgun (WGS) entry which is preliminary data.</text>
</comment>
<dbReference type="SUPFAM" id="SSF53335">
    <property type="entry name" value="S-adenosyl-L-methionine-dependent methyltransferases"/>
    <property type="match status" value="1"/>
</dbReference>
<gene>
    <name evidence="2" type="ORF">H7B90_21665</name>
</gene>
<reference evidence="2 3" key="1">
    <citation type="submission" date="2020-08" db="EMBL/GenBank/DDBJ databases">
        <title>Cohnella phylogeny.</title>
        <authorList>
            <person name="Dunlap C."/>
        </authorList>
    </citation>
    <scope>NUCLEOTIDE SEQUENCE [LARGE SCALE GENOMIC DNA]</scope>
    <source>
        <strain evidence="2 3">DSM 25239</strain>
    </source>
</reference>
<keyword evidence="3" id="KW-1185">Reference proteome</keyword>
<dbReference type="GO" id="GO:0032259">
    <property type="term" value="P:methylation"/>
    <property type="evidence" value="ECO:0007669"/>
    <property type="project" value="UniProtKB-KW"/>
</dbReference>
<dbReference type="EMBL" id="JACJVR010000083">
    <property type="protein sequence ID" value="MBB6694012.1"/>
    <property type="molecule type" value="Genomic_DNA"/>
</dbReference>
<dbReference type="PANTHER" id="PTHR45036">
    <property type="entry name" value="METHYLTRANSFERASE LIKE 7B"/>
    <property type="match status" value="1"/>
</dbReference>
<dbReference type="InterPro" id="IPR052356">
    <property type="entry name" value="Thiol_S-MT"/>
</dbReference>
<dbReference type="AlphaFoldDB" id="A0A841U3D6"/>
<sequence length="207" mass="23144">MDKKKQIRLFDKQAARYGRRQEGQLLRSWRRDLLRHANGNVLELAVGAGTNFPYYPAGAKVTATDFSPEMLKRARTAAAGCRLDAEFVGADIEEMEFPNGSFDTIVSTLSFCSYEDPLRVMNKIRRWCKPEGTVLLLEHGISSNVAVAAALRLLDPLLYRTIGCHHTRNIPELVRQSGLSITRAESRLFKTVHLIWAKPGSSARGDA</sequence>
<dbReference type="InterPro" id="IPR029063">
    <property type="entry name" value="SAM-dependent_MTases_sf"/>
</dbReference>
<dbReference type="CDD" id="cd02440">
    <property type="entry name" value="AdoMet_MTases"/>
    <property type="match status" value="1"/>
</dbReference>
<dbReference type="Gene3D" id="3.40.50.150">
    <property type="entry name" value="Vaccinia Virus protein VP39"/>
    <property type="match status" value="1"/>
</dbReference>
<feature type="domain" description="Methyltransferase type 11" evidence="1">
    <location>
        <begin position="42"/>
        <end position="135"/>
    </location>
</feature>
<proteinExistence type="predicted"/>
<organism evidence="2 3">
    <name type="scientific">Cohnella xylanilytica</name>
    <dbReference type="NCBI Taxonomy" id="557555"/>
    <lineage>
        <taxon>Bacteria</taxon>
        <taxon>Bacillati</taxon>
        <taxon>Bacillota</taxon>
        <taxon>Bacilli</taxon>
        <taxon>Bacillales</taxon>
        <taxon>Paenibacillaceae</taxon>
        <taxon>Cohnella</taxon>
    </lineage>
</organism>
<keyword evidence="2" id="KW-0808">Transferase</keyword>
<dbReference type="PANTHER" id="PTHR45036:SF1">
    <property type="entry name" value="METHYLTRANSFERASE LIKE 7A"/>
    <property type="match status" value="1"/>
</dbReference>
<name>A0A841U3D6_9BACL</name>
<dbReference type="GO" id="GO:0008757">
    <property type="term" value="F:S-adenosylmethionine-dependent methyltransferase activity"/>
    <property type="evidence" value="ECO:0007669"/>
    <property type="project" value="InterPro"/>
</dbReference>
<keyword evidence="2" id="KW-0489">Methyltransferase</keyword>
<evidence type="ECO:0000313" key="3">
    <source>
        <dbReference type="Proteomes" id="UP000553776"/>
    </source>
</evidence>
<evidence type="ECO:0000259" key="1">
    <source>
        <dbReference type="Pfam" id="PF08241"/>
    </source>
</evidence>
<dbReference type="Proteomes" id="UP000553776">
    <property type="component" value="Unassembled WGS sequence"/>
</dbReference>
<dbReference type="InterPro" id="IPR013216">
    <property type="entry name" value="Methyltransf_11"/>
</dbReference>
<protein>
    <submittedName>
        <fullName evidence="2">Class I SAM-dependent methyltransferase</fullName>
    </submittedName>
</protein>
<evidence type="ECO:0000313" key="2">
    <source>
        <dbReference type="EMBL" id="MBB6694012.1"/>
    </source>
</evidence>
<accession>A0A841U3D6</accession>
<dbReference type="Pfam" id="PF08241">
    <property type="entry name" value="Methyltransf_11"/>
    <property type="match status" value="1"/>
</dbReference>